<dbReference type="Proteomes" id="UP000297900">
    <property type="component" value="Unassembled WGS sequence"/>
</dbReference>
<name>A0A4Y8M086_9BACL</name>
<dbReference type="CDD" id="cd00761">
    <property type="entry name" value="Glyco_tranf_GTA_type"/>
    <property type="match status" value="1"/>
</dbReference>
<dbReference type="InterPro" id="IPR029044">
    <property type="entry name" value="Nucleotide-diphossugar_trans"/>
</dbReference>
<gene>
    <name evidence="2" type="ORF">E2980_09790</name>
</gene>
<feature type="domain" description="Glycosyltransferase 2-like" evidence="1">
    <location>
        <begin position="210"/>
        <end position="336"/>
    </location>
</feature>
<evidence type="ECO:0000259" key="1">
    <source>
        <dbReference type="Pfam" id="PF00535"/>
    </source>
</evidence>
<dbReference type="GO" id="GO:0016740">
    <property type="term" value="F:transferase activity"/>
    <property type="evidence" value="ECO:0007669"/>
    <property type="project" value="UniProtKB-KW"/>
</dbReference>
<evidence type="ECO:0000313" key="2">
    <source>
        <dbReference type="EMBL" id="TFE27187.1"/>
    </source>
</evidence>
<accession>A0A4Y8M086</accession>
<keyword evidence="2" id="KW-0808">Transferase</keyword>
<dbReference type="PANTHER" id="PTHR43685:SF2">
    <property type="entry name" value="GLYCOSYLTRANSFERASE 2-LIKE DOMAIN-CONTAINING PROTEIN"/>
    <property type="match status" value="1"/>
</dbReference>
<dbReference type="OrthoDB" id="396512at2"/>
<sequence length="446" mass="51557">MIVFILDLEFNPVALRQTEISVQNAFSGFRSIPVNLNFAAIMNRAIEASREPFFITLYAGEQLEHGFHSELQDWFKELPDDCAGICLQPSEPTSDVLPLSSIAPRGPVVWRREAVAGMIGETGEDIGKPDASGSFLTSVNLPFEQYVLLEMMYRLSSAWTWREYRTQSWKARYFSSSPGWRKSKEEWSCIHPIISSIPRTVSVTAIPIITVVVCTFDNAEYLPWSIRSMLIQSFTDWELIVIDDGSQDDTGEKLQPYAIDPRVILIRNEENRGKAFCLNKALSLARGKWLLELDADDWLTPDCLEVIAEQALTSDDIGAFYAHHYEWLERSNKQLLFKRIELPLPEITPERLLSSASPLAPRSYRIRILKELGGWWEHDPYQGRLYEDVQLLIRISSRYTVKHIRKALYHRRIRNASITRRNQGNYERWAGWMRRELLRAENIEVN</sequence>
<reference evidence="2 3" key="1">
    <citation type="submission" date="2019-03" db="EMBL/GenBank/DDBJ databases">
        <title>Cohnella endophytica sp. nov., a novel endophytic bacterium isolated from bark of Sonneratia apetala.</title>
        <authorList>
            <person name="Tuo L."/>
        </authorList>
    </citation>
    <scope>NUCLEOTIDE SEQUENCE [LARGE SCALE GENOMIC DNA]</scope>
    <source>
        <strain evidence="2 3">CCTCC AB 208254</strain>
    </source>
</reference>
<comment type="caution">
    <text evidence="2">The sequence shown here is derived from an EMBL/GenBank/DDBJ whole genome shotgun (WGS) entry which is preliminary data.</text>
</comment>
<dbReference type="RefSeq" id="WP_135152012.1">
    <property type="nucleotide sequence ID" value="NZ_SOMN01000010.1"/>
</dbReference>
<dbReference type="EMBL" id="SOMN01000010">
    <property type="protein sequence ID" value="TFE27187.1"/>
    <property type="molecule type" value="Genomic_DNA"/>
</dbReference>
<protein>
    <submittedName>
        <fullName evidence="2">Glycosyltransferase family 2 protein</fullName>
    </submittedName>
</protein>
<dbReference type="Gene3D" id="3.90.550.10">
    <property type="entry name" value="Spore Coat Polysaccharide Biosynthesis Protein SpsA, Chain A"/>
    <property type="match status" value="1"/>
</dbReference>
<dbReference type="InterPro" id="IPR050834">
    <property type="entry name" value="Glycosyltransf_2"/>
</dbReference>
<dbReference type="SUPFAM" id="SSF53448">
    <property type="entry name" value="Nucleotide-diphospho-sugar transferases"/>
    <property type="match status" value="1"/>
</dbReference>
<dbReference type="PANTHER" id="PTHR43685">
    <property type="entry name" value="GLYCOSYLTRANSFERASE"/>
    <property type="match status" value="1"/>
</dbReference>
<organism evidence="2 3">
    <name type="scientific">Cohnella luojiensis</name>
    <dbReference type="NCBI Taxonomy" id="652876"/>
    <lineage>
        <taxon>Bacteria</taxon>
        <taxon>Bacillati</taxon>
        <taxon>Bacillota</taxon>
        <taxon>Bacilli</taxon>
        <taxon>Bacillales</taxon>
        <taxon>Paenibacillaceae</taxon>
        <taxon>Cohnella</taxon>
    </lineage>
</organism>
<proteinExistence type="predicted"/>
<keyword evidence="3" id="KW-1185">Reference proteome</keyword>
<dbReference type="Pfam" id="PF00535">
    <property type="entry name" value="Glycos_transf_2"/>
    <property type="match status" value="1"/>
</dbReference>
<dbReference type="InterPro" id="IPR001173">
    <property type="entry name" value="Glyco_trans_2-like"/>
</dbReference>
<dbReference type="AlphaFoldDB" id="A0A4Y8M086"/>
<evidence type="ECO:0000313" key="3">
    <source>
        <dbReference type="Proteomes" id="UP000297900"/>
    </source>
</evidence>